<protein>
    <submittedName>
        <fullName evidence="2">Type IV pilin protein</fullName>
    </submittedName>
</protein>
<dbReference type="EMBL" id="JAYXHS010000003">
    <property type="protein sequence ID" value="MEC5387360.1"/>
    <property type="molecule type" value="Genomic_DNA"/>
</dbReference>
<dbReference type="InterPro" id="IPR045584">
    <property type="entry name" value="Pilin-like"/>
</dbReference>
<dbReference type="Gene3D" id="3.30.700.10">
    <property type="entry name" value="Glycoprotein, Type 4 Pilin"/>
    <property type="match status" value="1"/>
</dbReference>
<dbReference type="InterPro" id="IPR031982">
    <property type="entry name" value="PilE-like"/>
</dbReference>
<evidence type="ECO:0000313" key="3">
    <source>
        <dbReference type="Proteomes" id="UP001331561"/>
    </source>
</evidence>
<dbReference type="Pfam" id="PF16732">
    <property type="entry name" value="ComP_DUS"/>
    <property type="match status" value="1"/>
</dbReference>
<organism evidence="2 3">
    <name type="scientific">Uliginosibacterium silvisoli</name>
    <dbReference type="NCBI Taxonomy" id="3114758"/>
    <lineage>
        <taxon>Bacteria</taxon>
        <taxon>Pseudomonadati</taxon>
        <taxon>Pseudomonadota</taxon>
        <taxon>Betaproteobacteria</taxon>
        <taxon>Rhodocyclales</taxon>
        <taxon>Zoogloeaceae</taxon>
        <taxon>Uliginosibacterium</taxon>
    </lineage>
</organism>
<dbReference type="InterPro" id="IPR012902">
    <property type="entry name" value="N_methyl_site"/>
</dbReference>
<dbReference type="PANTHER" id="PTHR30093:SF47">
    <property type="entry name" value="TYPE IV PILUS NON-CORE MINOR PILIN PILE"/>
    <property type="match status" value="1"/>
</dbReference>
<dbReference type="RefSeq" id="WP_327600331.1">
    <property type="nucleotide sequence ID" value="NZ_JAYXHS010000003.1"/>
</dbReference>
<sequence>MNMAIEGRRIAGFTLIELMIVVAIVGILAAVALPSYKSYIARSKRTDIQRELIQWAQDQERWYTTNGTYLNSAGTACGTGATTQSSAYSLSSTCTASTFTLTATAAQGGNNQTLDNTGDRQPTGEWAK</sequence>
<dbReference type="Proteomes" id="UP001331561">
    <property type="component" value="Unassembled WGS sequence"/>
</dbReference>
<accession>A0ABU6K8P2</accession>
<evidence type="ECO:0000256" key="1">
    <source>
        <dbReference type="SAM" id="Phobius"/>
    </source>
</evidence>
<proteinExistence type="predicted"/>
<dbReference type="Pfam" id="PF07963">
    <property type="entry name" value="N_methyl"/>
    <property type="match status" value="1"/>
</dbReference>
<keyword evidence="3" id="KW-1185">Reference proteome</keyword>
<dbReference type="SUPFAM" id="SSF54523">
    <property type="entry name" value="Pili subunits"/>
    <property type="match status" value="1"/>
</dbReference>
<keyword evidence="1" id="KW-1133">Transmembrane helix</keyword>
<keyword evidence="1" id="KW-0472">Membrane</keyword>
<keyword evidence="1" id="KW-0812">Transmembrane</keyword>
<dbReference type="PROSITE" id="PS00409">
    <property type="entry name" value="PROKAR_NTER_METHYL"/>
    <property type="match status" value="1"/>
</dbReference>
<name>A0ABU6K8P2_9RHOO</name>
<gene>
    <name evidence="2" type="ORF">VVD49_16640</name>
</gene>
<dbReference type="PANTHER" id="PTHR30093">
    <property type="entry name" value="GENERAL SECRETION PATHWAY PROTEIN G"/>
    <property type="match status" value="1"/>
</dbReference>
<comment type="caution">
    <text evidence="2">The sequence shown here is derived from an EMBL/GenBank/DDBJ whole genome shotgun (WGS) entry which is preliminary data.</text>
</comment>
<feature type="transmembrane region" description="Helical" evidence="1">
    <location>
        <begin position="12"/>
        <end position="36"/>
    </location>
</feature>
<reference evidence="2 3" key="1">
    <citation type="submission" date="2024-01" db="EMBL/GenBank/DDBJ databases">
        <title>Uliginosibacterium soil sp. nov.</title>
        <authorList>
            <person name="Lv Y."/>
        </authorList>
    </citation>
    <scope>NUCLEOTIDE SEQUENCE [LARGE SCALE GENOMIC DNA]</scope>
    <source>
        <strain evidence="2 3">H3</strain>
    </source>
</reference>
<evidence type="ECO:0000313" key="2">
    <source>
        <dbReference type="EMBL" id="MEC5387360.1"/>
    </source>
</evidence>
<dbReference type="NCBIfam" id="TIGR02532">
    <property type="entry name" value="IV_pilin_GFxxxE"/>
    <property type="match status" value="1"/>
</dbReference>